<organism evidence="2 3">
    <name type="scientific">Sulfitobacter mediterraneus</name>
    <dbReference type="NCBI Taxonomy" id="83219"/>
    <lineage>
        <taxon>Bacteria</taxon>
        <taxon>Pseudomonadati</taxon>
        <taxon>Pseudomonadota</taxon>
        <taxon>Alphaproteobacteria</taxon>
        <taxon>Rhodobacterales</taxon>
        <taxon>Roseobacteraceae</taxon>
        <taxon>Sulfitobacter</taxon>
    </lineage>
</organism>
<dbReference type="GO" id="GO:0051213">
    <property type="term" value="F:dioxygenase activity"/>
    <property type="evidence" value="ECO:0007669"/>
    <property type="project" value="UniProtKB-KW"/>
</dbReference>
<dbReference type="eggNOG" id="COG0346">
    <property type="taxonomic scope" value="Bacteria"/>
</dbReference>
<dbReference type="EMBL" id="JEMU01000001">
    <property type="protein sequence ID" value="KAJ04990.1"/>
    <property type="molecule type" value="Genomic_DNA"/>
</dbReference>
<dbReference type="STRING" id="83219.PM02_01945"/>
<evidence type="ECO:0000313" key="3">
    <source>
        <dbReference type="Proteomes" id="UP000027337"/>
    </source>
</evidence>
<dbReference type="PANTHER" id="PTHR36437">
    <property type="entry name" value="GLYOXALASE/BLEOMYCIN RESISTANCE PROTEIN/DIOXYGENASE"/>
    <property type="match status" value="1"/>
</dbReference>
<protein>
    <submittedName>
        <fullName evidence="2">Extradiol dioxygenase</fullName>
    </submittedName>
</protein>
<evidence type="ECO:0000313" key="2">
    <source>
        <dbReference type="EMBL" id="KAJ04990.1"/>
    </source>
</evidence>
<dbReference type="PROSITE" id="PS51819">
    <property type="entry name" value="VOC"/>
    <property type="match status" value="1"/>
</dbReference>
<dbReference type="Pfam" id="PF00903">
    <property type="entry name" value="Glyoxalase"/>
    <property type="match status" value="1"/>
</dbReference>
<sequence length="124" mass="13620">MRLSALTLIVPDYDAAIAFYCGQMGFELSEDIDQGHKRWVRVTPPGGGAGFILAQAADARQTAAIGDQGAGRVWLFLQTDDFAEDRARLLAAGVTFEEEPRHEVYGTVAVFRDIFGNRWDLIGT</sequence>
<accession>A0A061SXY5</accession>
<reference evidence="2 3" key="1">
    <citation type="journal article" date="2014" name="Genome Announc.">
        <title>Draft Genome Sequences of Two Isolates of the Roseobacter Group, Sulfitobacter sp. Strains 3SOLIMAR09 and 1FIGIMAR09, from Harbors of Mallorca Island (Mediterranean Sea).</title>
        <authorList>
            <person name="Mas-Llado M."/>
            <person name="Pina-Villalonga J.M."/>
            <person name="Brunet-Galmes I."/>
            <person name="Nogales B."/>
            <person name="Bosch R."/>
        </authorList>
    </citation>
    <scope>NUCLEOTIDE SEQUENCE [LARGE SCALE GENOMIC DNA]</scope>
    <source>
        <strain evidence="2 3">1FIGIMAR09</strain>
    </source>
</reference>
<feature type="domain" description="VOC" evidence="1">
    <location>
        <begin position="2"/>
        <end position="124"/>
    </location>
</feature>
<keyword evidence="2" id="KW-0223">Dioxygenase</keyword>
<dbReference type="PANTHER" id="PTHR36437:SF2">
    <property type="entry name" value="GLYOXALASE_BLEOMYCIN RESISTANCE PROTEIN_DIOXYGENASE"/>
    <property type="match status" value="1"/>
</dbReference>
<keyword evidence="3" id="KW-1185">Reference proteome</keyword>
<dbReference type="InterPro" id="IPR037523">
    <property type="entry name" value="VOC_core"/>
</dbReference>
<dbReference type="InterPro" id="IPR029068">
    <property type="entry name" value="Glyas_Bleomycin-R_OHBP_Dase"/>
</dbReference>
<dbReference type="AlphaFoldDB" id="A0A061SXY5"/>
<keyword evidence="2" id="KW-0560">Oxidoreductase</keyword>
<dbReference type="Gene3D" id="3.10.180.10">
    <property type="entry name" value="2,3-Dihydroxybiphenyl 1,2-Dioxygenase, domain 1"/>
    <property type="match status" value="1"/>
</dbReference>
<dbReference type="Proteomes" id="UP000027337">
    <property type="component" value="Unassembled WGS sequence"/>
</dbReference>
<dbReference type="RefSeq" id="WP_037904617.1">
    <property type="nucleotide sequence ID" value="NZ_JEMU01000001.1"/>
</dbReference>
<dbReference type="InterPro" id="IPR004360">
    <property type="entry name" value="Glyas_Fos-R_dOase_dom"/>
</dbReference>
<gene>
    <name evidence="2" type="ORF">PM02_01945</name>
</gene>
<evidence type="ECO:0000259" key="1">
    <source>
        <dbReference type="PROSITE" id="PS51819"/>
    </source>
</evidence>
<comment type="caution">
    <text evidence="2">The sequence shown here is derived from an EMBL/GenBank/DDBJ whole genome shotgun (WGS) entry which is preliminary data.</text>
</comment>
<dbReference type="SUPFAM" id="SSF54593">
    <property type="entry name" value="Glyoxalase/Bleomycin resistance protein/Dihydroxybiphenyl dioxygenase"/>
    <property type="match status" value="1"/>
</dbReference>
<proteinExistence type="predicted"/>
<name>A0A061SXY5_9RHOB</name>